<evidence type="ECO:0000256" key="1">
    <source>
        <dbReference type="ARBA" id="ARBA00004123"/>
    </source>
</evidence>
<dbReference type="InterPro" id="IPR003657">
    <property type="entry name" value="WRKY_dom"/>
</dbReference>
<dbReference type="SMART" id="SM00774">
    <property type="entry name" value="WRKY"/>
    <property type="match status" value="1"/>
</dbReference>
<evidence type="ECO:0000259" key="7">
    <source>
        <dbReference type="PROSITE" id="PS50811"/>
    </source>
</evidence>
<accession>A0A822Z6L3</accession>
<feature type="region of interest" description="Disordered" evidence="6">
    <location>
        <begin position="49"/>
        <end position="70"/>
    </location>
</feature>
<dbReference type="GO" id="GO:0043565">
    <property type="term" value="F:sequence-specific DNA binding"/>
    <property type="evidence" value="ECO:0007669"/>
    <property type="project" value="InterPro"/>
</dbReference>
<dbReference type="EMBL" id="DUZY01000005">
    <property type="protein sequence ID" value="DAD38606.1"/>
    <property type="molecule type" value="Genomic_DNA"/>
</dbReference>
<name>A0A822Z6L3_NELNU</name>
<evidence type="ECO:0000256" key="3">
    <source>
        <dbReference type="ARBA" id="ARBA00023125"/>
    </source>
</evidence>
<evidence type="ECO:0000256" key="2">
    <source>
        <dbReference type="ARBA" id="ARBA00023015"/>
    </source>
</evidence>
<dbReference type="PROSITE" id="PS50811">
    <property type="entry name" value="WRKY"/>
    <property type="match status" value="1"/>
</dbReference>
<gene>
    <name evidence="8" type="ORF">HUJ06_012928</name>
</gene>
<protein>
    <recommendedName>
        <fullName evidence="7">WRKY domain-containing protein</fullName>
    </recommendedName>
</protein>
<evidence type="ECO:0000256" key="4">
    <source>
        <dbReference type="ARBA" id="ARBA00023163"/>
    </source>
</evidence>
<dbReference type="InterPro" id="IPR036576">
    <property type="entry name" value="WRKY_dom_sf"/>
</dbReference>
<evidence type="ECO:0000256" key="5">
    <source>
        <dbReference type="ARBA" id="ARBA00023242"/>
    </source>
</evidence>
<dbReference type="Gene3D" id="2.20.25.80">
    <property type="entry name" value="WRKY domain"/>
    <property type="match status" value="1"/>
</dbReference>
<sequence length="332" mass="36497">MDDKTLSLIIHGCNLAKDLESNLPTLSNQPSLLINSCEEIMNVFKSATGRLRSHNNPSSNSQTTFNREPQPSAIDAAVQELIGTGYTQAMDLLQAQLLADHDRKPFDALVFPGSRTTTTTEMSGLGLEIPVATSGVNDGSETKYEAAPLMGNTEIPPDDGYTWRKYGQKEILGSKFPRSYYRCTHKNFYGCDAKKQVQRLDDDPKTFEIIYYGVHTCHMSSTAPSARPSADIDREVLESTKPSPSSSLSIPLSRWLSMDLEETTSGKGTNIPMDLQVTTMYRDFDMGSSGAVVPDGQHAAPECPVVDLADAMFNSRTFSNILDFIFPSIDEN</sequence>
<proteinExistence type="predicted"/>
<dbReference type="GO" id="GO:0005634">
    <property type="term" value="C:nucleus"/>
    <property type="evidence" value="ECO:0007669"/>
    <property type="project" value="UniProtKB-SubCell"/>
</dbReference>
<keyword evidence="3" id="KW-0238">DNA-binding</keyword>
<evidence type="ECO:0000313" key="9">
    <source>
        <dbReference type="Proteomes" id="UP000607653"/>
    </source>
</evidence>
<keyword evidence="4" id="KW-0804">Transcription</keyword>
<comment type="subcellular location">
    <subcellularLocation>
        <location evidence="1">Nucleus</location>
    </subcellularLocation>
</comment>
<keyword evidence="9" id="KW-1185">Reference proteome</keyword>
<dbReference type="Proteomes" id="UP000607653">
    <property type="component" value="Unassembled WGS sequence"/>
</dbReference>
<dbReference type="GO" id="GO:0003700">
    <property type="term" value="F:DNA-binding transcription factor activity"/>
    <property type="evidence" value="ECO:0007669"/>
    <property type="project" value="InterPro"/>
</dbReference>
<evidence type="ECO:0000313" key="8">
    <source>
        <dbReference type="EMBL" id="DAD38606.1"/>
    </source>
</evidence>
<feature type="compositionally biased region" description="Polar residues" evidence="6">
    <location>
        <begin position="54"/>
        <end position="69"/>
    </location>
</feature>
<organism evidence="8 9">
    <name type="scientific">Nelumbo nucifera</name>
    <name type="common">Sacred lotus</name>
    <dbReference type="NCBI Taxonomy" id="4432"/>
    <lineage>
        <taxon>Eukaryota</taxon>
        <taxon>Viridiplantae</taxon>
        <taxon>Streptophyta</taxon>
        <taxon>Embryophyta</taxon>
        <taxon>Tracheophyta</taxon>
        <taxon>Spermatophyta</taxon>
        <taxon>Magnoliopsida</taxon>
        <taxon>Proteales</taxon>
        <taxon>Nelumbonaceae</taxon>
        <taxon>Nelumbo</taxon>
    </lineage>
</organism>
<reference evidence="8 9" key="1">
    <citation type="journal article" date="2020" name="Mol. Biol. Evol.">
        <title>Distinct Expression and Methylation Patterns for Genes with Different Fates following a Single Whole-Genome Duplication in Flowering Plants.</title>
        <authorList>
            <person name="Shi T."/>
            <person name="Rahmani R.S."/>
            <person name="Gugger P.F."/>
            <person name="Wang M."/>
            <person name="Li H."/>
            <person name="Zhang Y."/>
            <person name="Li Z."/>
            <person name="Wang Q."/>
            <person name="Van de Peer Y."/>
            <person name="Marchal K."/>
            <person name="Chen J."/>
        </authorList>
    </citation>
    <scope>NUCLEOTIDE SEQUENCE [LARGE SCALE GENOMIC DNA]</scope>
    <source>
        <tissue evidence="8">Leaf</tissue>
    </source>
</reference>
<dbReference type="PANTHER" id="PTHR31282">
    <property type="entry name" value="WRKY TRANSCRIPTION FACTOR 21-RELATED"/>
    <property type="match status" value="1"/>
</dbReference>
<comment type="caution">
    <text evidence="8">The sequence shown here is derived from an EMBL/GenBank/DDBJ whole genome shotgun (WGS) entry which is preliminary data.</text>
</comment>
<evidence type="ECO:0000256" key="6">
    <source>
        <dbReference type="SAM" id="MobiDB-lite"/>
    </source>
</evidence>
<dbReference type="AlphaFoldDB" id="A0A822Z6L3"/>
<keyword evidence="5" id="KW-0539">Nucleus</keyword>
<dbReference type="InterPro" id="IPR044810">
    <property type="entry name" value="WRKY_plant"/>
</dbReference>
<keyword evidence="2" id="KW-0805">Transcription regulation</keyword>
<dbReference type="SUPFAM" id="SSF118290">
    <property type="entry name" value="WRKY DNA-binding domain"/>
    <property type="match status" value="1"/>
</dbReference>
<feature type="domain" description="WRKY" evidence="7">
    <location>
        <begin position="158"/>
        <end position="220"/>
    </location>
</feature>
<dbReference type="Pfam" id="PF03106">
    <property type="entry name" value="WRKY"/>
    <property type="match status" value="1"/>
</dbReference>